<feature type="compositionally biased region" description="Acidic residues" evidence="6">
    <location>
        <begin position="660"/>
        <end position="669"/>
    </location>
</feature>
<dbReference type="RefSeq" id="WP_083343589.1">
    <property type="nucleotide sequence ID" value="NZ_LT629690.1"/>
</dbReference>
<evidence type="ECO:0000313" key="8">
    <source>
        <dbReference type="EMBL" id="SDE74214.1"/>
    </source>
</evidence>
<dbReference type="PANTHER" id="PTHR30001:SF0">
    <property type="entry name" value="RIBONUCLEASE G"/>
    <property type="match status" value="1"/>
</dbReference>
<feature type="region of interest" description="Disordered" evidence="6">
    <location>
        <begin position="426"/>
        <end position="462"/>
    </location>
</feature>
<sequence>MSKEIYISTTPHETRLAIVEDEQLAEIYYERENEYTLAGSIYNGKVTRVLPGMQSAFVDIGLERDAFLYVTDFMEEQGDSADFDSSESNGGGGGGRRGGRERGGRERGGRDRERGGERRQASDASAETESTVSFDEPIAPSPTEGVGTIDAEGTGGSRRWRGRRGRRRGRGRGESPEVTATTADDTESVTIEGGYDEDEETTSLNAADETSAIEIDLSAEAEAPTQGYNPSQGRERGRKDDRRGGRGGRDRRGRNGGRDRDRGERNSRPAEAPLYDNSYAGYDAPEDLLPESTGEPIVLPGESIRKYRDPAEVAAEEEEARKNAPPKAEVVTVSTPSIEIVGWDGGSVLPGETLSRHKNRAPKVVAPAVAEAPEPALSPEVEEALSADAGAAFDDVPVAPVVEDAEPVAPEAEFEVAPVTEVVEVTEPVEYEPSEGESVSVKDETRRDLRRFEQEPDKPEISAEAEAIIEAETDAIGESTEEVEYVTAAEPAETVAAEEAIETGAETDPTTYDLHAEAETVAEPNFAAEPNFSTLQASGELLSVTAGVEEQGVSPIAQQDIYEPATPVAVEGAVQSVTLAEAETTPEPVESEEEFQPQIHAYGDGDFHEEEIDEEDEFEYEALTGHADDEEDEYEEETLEGSSDLGGVLHEMHLDREVQTEEFDEEEDASGGFTEADFAGGDEEEEEEPSESSTSEPKPERNERSRRGGRDRRGGRNSGGDRGRGRRQSVQTQDLPAINELLKPGQEILVQIAKEPIAKKGARITSHIALPGRFLVFMPTVNHTGVSRKISSDDERRRLKSILLSEKGDAQGGFIVRTAADGASEEELRTDLRFLIQIWTDIKQRSESSKSPALIYHDLNLVERILRDQVTDNFSAIWVDTEQEYERVLRFLQRFQPSLVRRVKLYTKETPVFEHFGITQEIDKALKSKVWLKSGGSIVINQTEALVAIDINTGKYVGKTARLEDTIVKTNLDAIPEIVRQIRLRDLGGIIVIDFIDMDDRKNRAKVLQALEDEMKTDRAPSKILPFNDFGLVIMTRKRVKQSLERTLCIPDPITEGTGMIKSPITVANEIYVEMRKMHRHLEKQDVLLRVHPEVVKTLKLNNAKRLVELEEMTRKTILLKSDPSLSPEAFDIH</sequence>
<dbReference type="InterPro" id="IPR019307">
    <property type="entry name" value="RNA-bd_AU-1/RNase_E/G"/>
</dbReference>
<evidence type="ECO:0000256" key="2">
    <source>
        <dbReference type="ARBA" id="ARBA00022723"/>
    </source>
</evidence>
<dbReference type="Proteomes" id="UP000182427">
    <property type="component" value="Chromosome I"/>
</dbReference>
<feature type="compositionally biased region" description="Acidic residues" evidence="6">
    <location>
        <begin position="628"/>
        <end position="639"/>
    </location>
</feature>
<protein>
    <submittedName>
        <fullName evidence="8">Ribonuclease G</fullName>
    </submittedName>
</protein>
<feature type="compositionally biased region" description="Basic and acidic residues" evidence="6">
    <location>
        <begin position="98"/>
        <end position="121"/>
    </location>
</feature>
<dbReference type="GO" id="GO:0006364">
    <property type="term" value="P:rRNA processing"/>
    <property type="evidence" value="ECO:0007669"/>
    <property type="project" value="TreeGrafter"/>
</dbReference>
<dbReference type="PANTHER" id="PTHR30001">
    <property type="entry name" value="RIBONUCLEASE"/>
    <property type="match status" value="1"/>
</dbReference>
<dbReference type="GO" id="GO:0003723">
    <property type="term" value="F:RNA binding"/>
    <property type="evidence" value="ECO:0007669"/>
    <property type="project" value="UniProtKB-KW"/>
</dbReference>
<evidence type="ECO:0000259" key="7">
    <source>
        <dbReference type="Pfam" id="PF10150"/>
    </source>
</evidence>
<feature type="compositionally biased region" description="Basic and acidic residues" evidence="6">
    <location>
        <begin position="440"/>
        <end position="461"/>
    </location>
</feature>
<feature type="compositionally biased region" description="Basic and acidic residues" evidence="6">
    <location>
        <begin position="233"/>
        <end position="250"/>
    </location>
</feature>
<dbReference type="GO" id="GO:0046872">
    <property type="term" value="F:metal ion binding"/>
    <property type="evidence" value="ECO:0007669"/>
    <property type="project" value="UniProtKB-KW"/>
</dbReference>
<accession>A0A1G7FEB6</accession>
<dbReference type="InterPro" id="IPR004659">
    <property type="entry name" value="RNase_E/G"/>
</dbReference>
<keyword evidence="4" id="KW-0460">Magnesium</keyword>
<dbReference type="EMBL" id="LT629690">
    <property type="protein sequence ID" value="SDE74214.1"/>
    <property type="molecule type" value="Genomic_DNA"/>
</dbReference>
<dbReference type="AlphaFoldDB" id="A0A1G7FEB6"/>
<evidence type="ECO:0000256" key="1">
    <source>
        <dbReference type="ARBA" id="ARBA00001946"/>
    </source>
</evidence>
<reference evidence="8 9" key="1">
    <citation type="submission" date="2016-10" db="EMBL/GenBank/DDBJ databases">
        <authorList>
            <person name="de Groot N.N."/>
        </authorList>
    </citation>
    <scope>NUCLEOTIDE SEQUENCE [LARGE SCALE GENOMIC DNA]</scope>
    <source>
        <strain evidence="8 9">GAS232</strain>
    </source>
</reference>
<dbReference type="InterPro" id="IPR012340">
    <property type="entry name" value="NA-bd_OB-fold"/>
</dbReference>
<dbReference type="OrthoDB" id="9804278at2"/>
<feature type="compositionally biased region" description="Basic residues" evidence="6">
    <location>
        <begin position="158"/>
        <end position="170"/>
    </location>
</feature>
<dbReference type="Pfam" id="PF10150">
    <property type="entry name" value="RNase_E_G"/>
    <property type="match status" value="1"/>
</dbReference>
<feature type="compositionally biased region" description="Basic and acidic residues" evidence="6">
    <location>
        <begin position="256"/>
        <end position="268"/>
    </location>
</feature>
<organism evidence="8 9">
    <name type="scientific">Terriglobus roseus</name>
    <dbReference type="NCBI Taxonomy" id="392734"/>
    <lineage>
        <taxon>Bacteria</taxon>
        <taxon>Pseudomonadati</taxon>
        <taxon>Acidobacteriota</taxon>
        <taxon>Terriglobia</taxon>
        <taxon>Terriglobales</taxon>
        <taxon>Acidobacteriaceae</taxon>
        <taxon>Terriglobus</taxon>
    </lineage>
</organism>
<keyword evidence="5" id="KW-0694">RNA-binding</keyword>
<gene>
    <name evidence="8" type="ORF">SAMN05444167_0306</name>
</gene>
<feature type="compositionally biased region" description="Basic and acidic residues" evidence="6">
    <location>
        <begin position="697"/>
        <end position="723"/>
    </location>
</feature>
<evidence type="ECO:0000313" key="9">
    <source>
        <dbReference type="Proteomes" id="UP000182427"/>
    </source>
</evidence>
<dbReference type="SUPFAM" id="SSF50249">
    <property type="entry name" value="Nucleic acid-binding proteins"/>
    <property type="match status" value="1"/>
</dbReference>
<keyword evidence="9" id="KW-1185">Reference proteome</keyword>
<evidence type="ECO:0000256" key="3">
    <source>
        <dbReference type="ARBA" id="ARBA00022801"/>
    </source>
</evidence>
<evidence type="ECO:0000256" key="6">
    <source>
        <dbReference type="SAM" id="MobiDB-lite"/>
    </source>
</evidence>
<proteinExistence type="predicted"/>
<dbReference type="Gene3D" id="3.40.1260.20">
    <property type="entry name" value="Ribonuclease E, catalytic domain"/>
    <property type="match status" value="1"/>
</dbReference>
<dbReference type="Gene3D" id="2.40.50.140">
    <property type="entry name" value="Nucleic acid-binding proteins"/>
    <property type="match status" value="2"/>
</dbReference>
<evidence type="ECO:0000256" key="5">
    <source>
        <dbReference type="ARBA" id="ARBA00022884"/>
    </source>
</evidence>
<dbReference type="NCBIfam" id="TIGR00757">
    <property type="entry name" value="RNaseEG"/>
    <property type="match status" value="1"/>
</dbReference>
<feature type="compositionally biased region" description="Polar residues" evidence="6">
    <location>
        <begin position="122"/>
        <end position="133"/>
    </location>
</feature>
<dbReference type="GO" id="GO:0004540">
    <property type="term" value="F:RNA nuclease activity"/>
    <property type="evidence" value="ECO:0007669"/>
    <property type="project" value="InterPro"/>
</dbReference>
<keyword evidence="2" id="KW-0479">Metal-binding</keyword>
<comment type="cofactor">
    <cofactor evidence="1">
        <name>Mg(2+)</name>
        <dbReference type="ChEBI" id="CHEBI:18420"/>
    </cofactor>
</comment>
<name>A0A1G7FEB6_9BACT</name>
<feature type="compositionally biased region" description="Acidic residues" evidence="6">
    <location>
        <begin position="607"/>
        <end position="620"/>
    </location>
</feature>
<feature type="compositionally biased region" description="Basic and acidic residues" evidence="6">
    <location>
        <begin position="650"/>
        <end position="659"/>
    </location>
</feature>
<keyword evidence="3" id="KW-0378">Hydrolase</keyword>
<feature type="region of interest" description="Disordered" evidence="6">
    <location>
        <begin position="580"/>
        <end position="737"/>
    </location>
</feature>
<feature type="region of interest" description="Disordered" evidence="6">
    <location>
        <begin position="79"/>
        <end position="331"/>
    </location>
</feature>
<dbReference type="GO" id="GO:0005737">
    <property type="term" value="C:cytoplasm"/>
    <property type="evidence" value="ECO:0007669"/>
    <property type="project" value="TreeGrafter"/>
</dbReference>
<feature type="domain" description="RNA-binding protein AU-1/Ribonuclease E/G" evidence="7">
    <location>
        <begin position="770"/>
        <end position="1040"/>
    </location>
</feature>
<dbReference type="GO" id="GO:0016787">
    <property type="term" value="F:hydrolase activity"/>
    <property type="evidence" value="ECO:0007669"/>
    <property type="project" value="UniProtKB-KW"/>
</dbReference>
<feature type="compositionally biased region" description="Acidic residues" evidence="6">
    <location>
        <begin position="680"/>
        <end position="690"/>
    </location>
</feature>
<evidence type="ECO:0000256" key="4">
    <source>
        <dbReference type="ARBA" id="ARBA00022842"/>
    </source>
</evidence>